<dbReference type="SUPFAM" id="SSF55961">
    <property type="entry name" value="Bet v1-like"/>
    <property type="match status" value="1"/>
</dbReference>
<keyword evidence="3" id="KW-1185">Reference proteome</keyword>
<proteinExistence type="predicted"/>
<evidence type="ECO:0000256" key="1">
    <source>
        <dbReference type="SAM" id="MobiDB-lite"/>
    </source>
</evidence>
<dbReference type="CDD" id="cd07814">
    <property type="entry name" value="SRPBCC_CalC_Aha1-like"/>
    <property type="match status" value="1"/>
</dbReference>
<evidence type="ECO:0008006" key="4">
    <source>
        <dbReference type="Google" id="ProtNLM"/>
    </source>
</evidence>
<dbReference type="EMBL" id="FRAP01000007">
    <property type="protein sequence ID" value="SHK49927.1"/>
    <property type="molecule type" value="Genomic_DNA"/>
</dbReference>
<feature type="region of interest" description="Disordered" evidence="1">
    <location>
        <begin position="166"/>
        <end position="202"/>
    </location>
</feature>
<accession>A0A1M6SZ45</accession>
<feature type="compositionally biased region" description="Basic and acidic residues" evidence="1">
    <location>
        <begin position="183"/>
        <end position="202"/>
    </location>
</feature>
<protein>
    <recommendedName>
        <fullName evidence="4">Activator of Hsp90 ATPase homolog 1-like protein</fullName>
    </recommendedName>
</protein>
<dbReference type="InterPro" id="IPR023393">
    <property type="entry name" value="START-like_dom_sf"/>
</dbReference>
<name>A0A1M6SZ45_PSETH</name>
<dbReference type="RefSeq" id="WP_073456917.1">
    <property type="nucleotide sequence ID" value="NZ_FRAP01000007.1"/>
</dbReference>
<dbReference type="STRING" id="1848.SAMN05443637_10746"/>
<sequence length="216" mass="23987">MSTPSEIRREVALPAPPEQVWRAIAAREGQAGWFTTFDDEPWAEVVEDPPHRLEQRFGTQEIEYVIEAASGGTTVLRFVHSGVREDDWGDEWDTRTGHGWDLHLFTLGEYLRHFPGRPALYTEAEAPPGGHVRPRVLTALGDPAVGAVIDTPLGRGAVDVRTDRYVGARTDPGAGPLPRTHAHRDDARDRSPQMDPATDRQKIVDTWTAWLAEKAG</sequence>
<evidence type="ECO:0000313" key="3">
    <source>
        <dbReference type="Proteomes" id="UP000184363"/>
    </source>
</evidence>
<reference evidence="2 3" key="1">
    <citation type="submission" date="2016-11" db="EMBL/GenBank/DDBJ databases">
        <authorList>
            <person name="Jaros S."/>
            <person name="Januszkiewicz K."/>
            <person name="Wedrychowicz H."/>
        </authorList>
    </citation>
    <scope>NUCLEOTIDE SEQUENCE [LARGE SCALE GENOMIC DNA]</scope>
    <source>
        <strain evidence="2 3">DSM 43832</strain>
    </source>
</reference>
<organism evidence="2 3">
    <name type="scientific">Pseudonocardia thermophila</name>
    <dbReference type="NCBI Taxonomy" id="1848"/>
    <lineage>
        <taxon>Bacteria</taxon>
        <taxon>Bacillati</taxon>
        <taxon>Actinomycetota</taxon>
        <taxon>Actinomycetes</taxon>
        <taxon>Pseudonocardiales</taxon>
        <taxon>Pseudonocardiaceae</taxon>
        <taxon>Pseudonocardia</taxon>
    </lineage>
</organism>
<dbReference type="Proteomes" id="UP000184363">
    <property type="component" value="Unassembled WGS sequence"/>
</dbReference>
<dbReference type="Gene3D" id="3.30.530.20">
    <property type="match status" value="2"/>
</dbReference>
<gene>
    <name evidence="2" type="ORF">SAMN05443637_10746</name>
</gene>
<dbReference type="OrthoDB" id="8417725at2"/>
<evidence type="ECO:0000313" key="2">
    <source>
        <dbReference type="EMBL" id="SHK49927.1"/>
    </source>
</evidence>
<dbReference type="AlphaFoldDB" id="A0A1M6SZ45"/>